<evidence type="ECO:0000256" key="1">
    <source>
        <dbReference type="SAM" id="Phobius"/>
    </source>
</evidence>
<keyword evidence="1" id="KW-0812">Transmembrane</keyword>
<dbReference type="EMBL" id="BPLR01008907">
    <property type="protein sequence ID" value="GIY28125.1"/>
    <property type="molecule type" value="Genomic_DNA"/>
</dbReference>
<name>A0AAV4S258_CAEEX</name>
<gene>
    <name evidence="2" type="ORF">CEXT_5371</name>
</gene>
<dbReference type="Proteomes" id="UP001054945">
    <property type="component" value="Unassembled WGS sequence"/>
</dbReference>
<evidence type="ECO:0000313" key="2">
    <source>
        <dbReference type="EMBL" id="GIY28125.1"/>
    </source>
</evidence>
<evidence type="ECO:0000313" key="3">
    <source>
        <dbReference type="Proteomes" id="UP001054945"/>
    </source>
</evidence>
<reference evidence="2 3" key="1">
    <citation type="submission" date="2021-06" db="EMBL/GenBank/DDBJ databases">
        <title>Caerostris extrusa draft genome.</title>
        <authorList>
            <person name="Kono N."/>
            <person name="Arakawa K."/>
        </authorList>
    </citation>
    <scope>NUCLEOTIDE SEQUENCE [LARGE SCALE GENOMIC DNA]</scope>
</reference>
<sequence>MPLKEDGGGVKMKSIFQLKTLMASISLCFRFLSTKREHPTRNVKNPNAMLLKGGGSKKKIAQKGADLEGGMEVKLLRVQTIYHWGGEVGSGGFCAVLSWMKYRWEF</sequence>
<protein>
    <submittedName>
        <fullName evidence="2">Uncharacterized protein</fullName>
    </submittedName>
</protein>
<keyword evidence="1" id="KW-1133">Transmembrane helix</keyword>
<dbReference type="AlphaFoldDB" id="A0AAV4S258"/>
<feature type="transmembrane region" description="Helical" evidence="1">
    <location>
        <begin position="15"/>
        <end position="32"/>
    </location>
</feature>
<keyword evidence="3" id="KW-1185">Reference proteome</keyword>
<keyword evidence="1" id="KW-0472">Membrane</keyword>
<accession>A0AAV4S258</accession>
<comment type="caution">
    <text evidence="2">The sequence shown here is derived from an EMBL/GenBank/DDBJ whole genome shotgun (WGS) entry which is preliminary data.</text>
</comment>
<organism evidence="2 3">
    <name type="scientific">Caerostris extrusa</name>
    <name type="common">Bark spider</name>
    <name type="synonym">Caerostris bankana</name>
    <dbReference type="NCBI Taxonomy" id="172846"/>
    <lineage>
        <taxon>Eukaryota</taxon>
        <taxon>Metazoa</taxon>
        <taxon>Ecdysozoa</taxon>
        <taxon>Arthropoda</taxon>
        <taxon>Chelicerata</taxon>
        <taxon>Arachnida</taxon>
        <taxon>Araneae</taxon>
        <taxon>Araneomorphae</taxon>
        <taxon>Entelegynae</taxon>
        <taxon>Araneoidea</taxon>
        <taxon>Araneidae</taxon>
        <taxon>Caerostris</taxon>
    </lineage>
</organism>
<proteinExistence type="predicted"/>